<feature type="compositionally biased region" description="Polar residues" evidence="1">
    <location>
        <begin position="21"/>
        <end position="32"/>
    </location>
</feature>
<organism evidence="2 3">
    <name type="scientific">Phytophthora lilii</name>
    <dbReference type="NCBI Taxonomy" id="2077276"/>
    <lineage>
        <taxon>Eukaryota</taxon>
        <taxon>Sar</taxon>
        <taxon>Stramenopiles</taxon>
        <taxon>Oomycota</taxon>
        <taxon>Peronosporomycetes</taxon>
        <taxon>Peronosporales</taxon>
        <taxon>Peronosporaceae</taxon>
        <taxon>Phytophthora</taxon>
    </lineage>
</organism>
<feature type="region of interest" description="Disordered" evidence="1">
    <location>
        <begin position="1"/>
        <end position="158"/>
    </location>
</feature>
<sequence>MASDVKKRGDAKVKDEGGNVLESTMVPSQPQRPKSKEGVESPRVLRPQPPAGISSRTDVDIYRYSQGAEQRMAIRPLFEQRRDSSGETRSASAKRKGKRAVKKGEVETGARVDAEDGGDADALKKPESEDDKRTVLEDDENEQQGGVSNQDNVRASSPTCDDCLGASIADQDLIEIVEDKTSDFDEESRTTAVENVGPTLLKKLDASSYHEPFLQTDGPKLSWLREVIETASPAPTTVANPNLNRQCGQNRDVVVYKTLAKDMRTLGGKSVLVTVLLNSRGAVQITCKCNGSTDQNIVDFSESDLEQSLLLRPDLQVRTPKWAEWIITKVRCDSRMIYFVDFADAEESEKRVCFSESIHIGGNDIAVEMIALPSASSLLISVRDATSRVKQADILLRLEDLRRLAISLGKISSVENTDQEVTALLGDHEFLSQLATKSNVINVGMSCTGFTNELKPSLRSNGCPAKSTDMTADVPANMNLLKRVELLDPPNYVQDLLEENKLIGIVALLVQAYVENGVLSALRHFQQQEAVQLNVAAFMQQAAGIDSESAFDERVERNLEAARMSKLRVRTPLIFPNV</sequence>
<comment type="caution">
    <text evidence="2">The sequence shown here is derived from an EMBL/GenBank/DDBJ whole genome shotgun (WGS) entry which is preliminary data.</text>
</comment>
<feature type="compositionally biased region" description="Basic and acidic residues" evidence="1">
    <location>
        <begin position="102"/>
        <end position="114"/>
    </location>
</feature>
<name>A0A9W6WTJ3_9STRA</name>
<feature type="compositionally biased region" description="Basic residues" evidence="1">
    <location>
        <begin position="92"/>
        <end position="101"/>
    </location>
</feature>
<keyword evidence="3" id="KW-1185">Reference proteome</keyword>
<feature type="compositionally biased region" description="Basic and acidic residues" evidence="1">
    <location>
        <begin position="1"/>
        <end position="17"/>
    </location>
</feature>
<protein>
    <submittedName>
        <fullName evidence="2">Unnamed protein product</fullName>
    </submittedName>
</protein>
<evidence type="ECO:0000256" key="1">
    <source>
        <dbReference type="SAM" id="MobiDB-lite"/>
    </source>
</evidence>
<gene>
    <name evidence="2" type="ORF">Plil01_000611700</name>
</gene>
<evidence type="ECO:0000313" key="3">
    <source>
        <dbReference type="Proteomes" id="UP001165083"/>
    </source>
</evidence>
<feature type="compositionally biased region" description="Basic and acidic residues" evidence="1">
    <location>
        <begin position="121"/>
        <end position="136"/>
    </location>
</feature>
<accession>A0A9W6WTJ3</accession>
<evidence type="ECO:0000313" key="2">
    <source>
        <dbReference type="EMBL" id="GMF16933.1"/>
    </source>
</evidence>
<dbReference type="EMBL" id="BSXW01000264">
    <property type="protein sequence ID" value="GMF16933.1"/>
    <property type="molecule type" value="Genomic_DNA"/>
</dbReference>
<dbReference type="AlphaFoldDB" id="A0A9W6WTJ3"/>
<dbReference type="OrthoDB" id="116763at2759"/>
<reference evidence="2" key="1">
    <citation type="submission" date="2023-04" db="EMBL/GenBank/DDBJ databases">
        <title>Phytophthora lilii NBRC 32176.</title>
        <authorList>
            <person name="Ichikawa N."/>
            <person name="Sato H."/>
            <person name="Tonouchi N."/>
        </authorList>
    </citation>
    <scope>NUCLEOTIDE SEQUENCE</scope>
    <source>
        <strain evidence="2">NBRC 32176</strain>
    </source>
</reference>
<proteinExistence type="predicted"/>
<feature type="compositionally biased region" description="Polar residues" evidence="1">
    <location>
        <begin position="143"/>
        <end position="158"/>
    </location>
</feature>
<dbReference type="Proteomes" id="UP001165083">
    <property type="component" value="Unassembled WGS sequence"/>
</dbReference>